<gene>
    <name evidence="1" type="ORF">HFRIS_010644</name>
</gene>
<dbReference type="AlphaFoldDB" id="A0AAI9IFH1"/>
<accession>A0AAI9IFH1</accession>
<reference evidence="1 2" key="1">
    <citation type="journal article" date="2013" name="Front. Microbiol.">
        <title>The genome of the endophytic bacterium H. frisingense GSF30(T) identifies diverse strategies in the Herbaspirillum genus to interact with plants.</title>
        <authorList>
            <person name="Straub D."/>
            <person name="Rothballer M."/>
            <person name="Hartmann A."/>
            <person name="Ludewig U."/>
        </authorList>
    </citation>
    <scope>NUCLEOTIDE SEQUENCE [LARGE SCALE GENOMIC DNA]</scope>
    <source>
        <strain evidence="1 2">GSF30</strain>
    </source>
</reference>
<dbReference type="Gene3D" id="2.60.120.10">
    <property type="entry name" value="Jelly Rolls"/>
    <property type="match status" value="2"/>
</dbReference>
<organism evidence="1 2">
    <name type="scientific">Herbaspirillum frisingense GSF30</name>
    <dbReference type="NCBI Taxonomy" id="864073"/>
    <lineage>
        <taxon>Bacteria</taxon>
        <taxon>Pseudomonadati</taxon>
        <taxon>Pseudomonadota</taxon>
        <taxon>Betaproteobacteria</taxon>
        <taxon>Burkholderiales</taxon>
        <taxon>Oxalobacteraceae</taxon>
        <taxon>Herbaspirillum</taxon>
    </lineage>
</organism>
<dbReference type="InterPro" id="IPR014710">
    <property type="entry name" value="RmlC-like_jellyroll"/>
</dbReference>
<evidence type="ECO:0000313" key="2">
    <source>
        <dbReference type="Proteomes" id="UP000006772"/>
    </source>
</evidence>
<dbReference type="EMBL" id="AEEC02000012">
    <property type="protein sequence ID" value="EOA04828.1"/>
    <property type="molecule type" value="Genomic_DNA"/>
</dbReference>
<dbReference type="SUPFAM" id="SSF51182">
    <property type="entry name" value="RmlC-like cupins"/>
    <property type="match status" value="1"/>
</dbReference>
<comment type="caution">
    <text evidence="1">The sequence shown here is derived from an EMBL/GenBank/DDBJ whole genome shotgun (WGS) entry which is preliminary data.</text>
</comment>
<evidence type="ECO:0000313" key="1">
    <source>
        <dbReference type="EMBL" id="EOA04828.1"/>
    </source>
</evidence>
<dbReference type="RefSeq" id="WP_006463328.1">
    <property type="nucleotide sequence ID" value="NZ_AEEC02000012.1"/>
</dbReference>
<name>A0AAI9IFH1_9BURK</name>
<sequence>MSIYLTQEQAEARHIRKTQYVSCDEAFLDCRLPGSMPKENYSIIGPGVTQSASQVVNLKEPHGFNIGAAAMPHGVTNNLHIHFTSEVFICTRGEWLLRWGPQGEEGEYVLKAGDIVCLPTWIFRGFTNVGPDDGWLFSCLGGDDTGGVIWSPDIMGQANETGLYLAEDNQLIDRRAGQLLPLGLKWMAPFPAEEVARLRKVSPEEMRGRVTTAEDRAFSSHALLDACLPGHASQLAPVIGYGITQDRNQRPRVQDPQGFSIEWMRLPPGQEAGPFLISQKMVVICIRGSVRVAFNEDASSVVELQEQDTLSIPGEVWRCFANASGSDVELLLICAGDERKRPRFTETIQVAVGARGVALDASDYLCRTELMPSTSHWLK</sequence>
<dbReference type="Proteomes" id="UP000006772">
    <property type="component" value="Unassembled WGS sequence"/>
</dbReference>
<proteinExistence type="predicted"/>
<dbReference type="InterPro" id="IPR011051">
    <property type="entry name" value="RmlC_Cupin_sf"/>
</dbReference>
<protein>
    <submittedName>
        <fullName evidence="1">Cupin domain-containing protein</fullName>
    </submittedName>
</protein>